<proteinExistence type="predicted"/>
<feature type="signal peptide" evidence="1">
    <location>
        <begin position="1"/>
        <end position="22"/>
    </location>
</feature>
<sequence length="133" mass="14742">MKFMLPMAALALLSPLASTAQASGVQKQVRFATGTTSGSYSGTVKSYDYDTYTFFARKGQQLHVNLSASDLQTALFNKQLPDSVSLDPYSPSLNKDGHYVLPYTGRYDLRILQTRNDARQGKTVPYQLKISIH</sequence>
<feature type="chain" id="PRO_5045299469" description="Inhibitor of g-type lysozyme" evidence="1">
    <location>
        <begin position="23"/>
        <end position="133"/>
    </location>
</feature>
<keyword evidence="1" id="KW-0732">Signal</keyword>
<comment type="caution">
    <text evidence="2">The sequence shown here is derived from an EMBL/GenBank/DDBJ whole genome shotgun (WGS) entry which is preliminary data.</text>
</comment>
<evidence type="ECO:0000256" key="1">
    <source>
        <dbReference type="SAM" id="SignalP"/>
    </source>
</evidence>
<reference evidence="3" key="1">
    <citation type="journal article" date="2019" name="Int. J. Syst. Evol. Microbiol.">
        <title>The Global Catalogue of Microorganisms (GCM) 10K type strain sequencing project: providing services to taxonomists for standard genome sequencing and annotation.</title>
        <authorList>
            <consortium name="The Broad Institute Genomics Platform"/>
            <consortium name="The Broad Institute Genome Sequencing Center for Infectious Disease"/>
            <person name="Wu L."/>
            <person name="Ma J."/>
        </authorList>
    </citation>
    <scope>NUCLEOTIDE SEQUENCE [LARGE SCALE GENOMIC DNA]</scope>
    <source>
        <strain evidence="3">CGMCC 1.15772</strain>
    </source>
</reference>
<dbReference type="EMBL" id="JBHSWD010000001">
    <property type="protein sequence ID" value="MFC6591129.1"/>
    <property type="molecule type" value="Genomic_DNA"/>
</dbReference>
<evidence type="ECO:0000313" key="2">
    <source>
        <dbReference type="EMBL" id="MFC6591129.1"/>
    </source>
</evidence>
<name>A0ABW1YAB8_9DEIO</name>
<accession>A0ABW1YAB8</accession>
<evidence type="ECO:0008006" key="4">
    <source>
        <dbReference type="Google" id="ProtNLM"/>
    </source>
</evidence>
<dbReference type="Gene3D" id="2.60.120.380">
    <property type="match status" value="1"/>
</dbReference>
<organism evidence="2 3">
    <name type="scientific">Deinococcus lacus</name>
    <dbReference type="NCBI Taxonomy" id="392561"/>
    <lineage>
        <taxon>Bacteria</taxon>
        <taxon>Thermotogati</taxon>
        <taxon>Deinococcota</taxon>
        <taxon>Deinococci</taxon>
        <taxon>Deinococcales</taxon>
        <taxon>Deinococcaceae</taxon>
        <taxon>Deinococcus</taxon>
    </lineage>
</organism>
<gene>
    <name evidence="2" type="ORF">ACFP81_03185</name>
</gene>
<keyword evidence="3" id="KW-1185">Reference proteome</keyword>
<dbReference type="Proteomes" id="UP001596297">
    <property type="component" value="Unassembled WGS sequence"/>
</dbReference>
<dbReference type="RefSeq" id="WP_380082137.1">
    <property type="nucleotide sequence ID" value="NZ_JBHSWD010000001.1"/>
</dbReference>
<evidence type="ECO:0000313" key="3">
    <source>
        <dbReference type="Proteomes" id="UP001596297"/>
    </source>
</evidence>
<protein>
    <recommendedName>
        <fullName evidence="4">Inhibitor of g-type lysozyme</fullName>
    </recommendedName>
</protein>